<accession>A0A1I0DVC1</accession>
<keyword evidence="7" id="KW-0378">Hydrolase</keyword>
<evidence type="ECO:0000256" key="7">
    <source>
        <dbReference type="ARBA" id="ARBA00022801"/>
    </source>
</evidence>
<evidence type="ECO:0000256" key="10">
    <source>
        <dbReference type="ARBA" id="ARBA00048138"/>
    </source>
</evidence>
<evidence type="ECO:0000313" key="13">
    <source>
        <dbReference type="Proteomes" id="UP000198508"/>
    </source>
</evidence>
<evidence type="ECO:0000256" key="9">
    <source>
        <dbReference type="ARBA" id="ARBA00023299"/>
    </source>
</evidence>
<comment type="cofactor">
    <cofactor evidence="1">
        <name>Mg(2+)</name>
        <dbReference type="ChEBI" id="CHEBI:18420"/>
    </cofactor>
</comment>
<dbReference type="EMBL" id="FOIM01000005">
    <property type="protein sequence ID" value="SET36613.1"/>
    <property type="molecule type" value="Genomic_DNA"/>
</dbReference>
<dbReference type="GO" id="GO:0036424">
    <property type="term" value="F:L-phosphoserine phosphatase activity"/>
    <property type="evidence" value="ECO:0007669"/>
    <property type="project" value="TreeGrafter"/>
</dbReference>
<comment type="similarity">
    <text evidence="3">Belongs to the HAD-like hydrolase superfamily. SerB family.</text>
</comment>
<dbReference type="InterPro" id="IPR036412">
    <property type="entry name" value="HAD-like_sf"/>
</dbReference>
<evidence type="ECO:0000256" key="11">
    <source>
        <dbReference type="ARBA" id="ARBA00048523"/>
    </source>
</evidence>
<dbReference type="InterPro" id="IPR050582">
    <property type="entry name" value="HAD-like_SerB"/>
</dbReference>
<reference evidence="13" key="1">
    <citation type="submission" date="2016-10" db="EMBL/GenBank/DDBJ databases">
        <authorList>
            <person name="Varghese N."/>
            <person name="Submissions S."/>
        </authorList>
    </citation>
    <scope>NUCLEOTIDE SEQUENCE [LARGE SCALE GENOMIC DNA]</scope>
    <source>
        <strain evidence="13">NLAE-zl-G277</strain>
    </source>
</reference>
<organism evidence="12 13">
    <name type="scientific">Enterocloster lavalensis</name>
    <dbReference type="NCBI Taxonomy" id="460384"/>
    <lineage>
        <taxon>Bacteria</taxon>
        <taxon>Bacillati</taxon>
        <taxon>Bacillota</taxon>
        <taxon>Clostridia</taxon>
        <taxon>Lachnospirales</taxon>
        <taxon>Lachnospiraceae</taxon>
        <taxon>Enterocloster</taxon>
    </lineage>
</organism>
<dbReference type="GO" id="GO:0000287">
    <property type="term" value="F:magnesium ion binding"/>
    <property type="evidence" value="ECO:0007669"/>
    <property type="project" value="TreeGrafter"/>
</dbReference>
<dbReference type="SUPFAM" id="SSF56784">
    <property type="entry name" value="HAD-like"/>
    <property type="match status" value="1"/>
</dbReference>
<dbReference type="Pfam" id="PF12710">
    <property type="entry name" value="HAD"/>
    <property type="match status" value="1"/>
</dbReference>
<sequence>MERYALFDWDGTLREGYTLFEWIGFLRERGEILSARVLKRHDRLVADYREGRISHDVLARESCQNYEEGIRGTRVERYEALRSEYHRYDRTRQLAFAPVLFRWLKDRGIRPIVITGAPVDMIGAYFGEYGIGEAYGHRLELRDGRLTGNALENCGFHKERKVRELAERFGCPPLLAAGDSDSDLPLLLAAKTALVVGGRAETLARVPGGRSIPRGIEGETLIQNLENWIGECEAI</sequence>
<name>A0A1I0DVC1_9FIRM</name>
<evidence type="ECO:0000313" key="12">
    <source>
        <dbReference type="EMBL" id="SET36613.1"/>
    </source>
</evidence>
<keyword evidence="6" id="KW-0479">Metal-binding</keyword>
<dbReference type="NCBIfam" id="TIGR01488">
    <property type="entry name" value="HAD-SF-IB"/>
    <property type="match status" value="1"/>
</dbReference>
<proteinExistence type="inferred from homology"/>
<dbReference type="GO" id="GO:0005737">
    <property type="term" value="C:cytoplasm"/>
    <property type="evidence" value="ECO:0007669"/>
    <property type="project" value="TreeGrafter"/>
</dbReference>
<dbReference type="RefSeq" id="WP_092361689.1">
    <property type="nucleotide sequence ID" value="NZ_CATZMQ010000023.1"/>
</dbReference>
<keyword evidence="13" id="KW-1185">Reference proteome</keyword>
<evidence type="ECO:0000256" key="3">
    <source>
        <dbReference type="ARBA" id="ARBA00009184"/>
    </source>
</evidence>
<evidence type="ECO:0000256" key="2">
    <source>
        <dbReference type="ARBA" id="ARBA00005135"/>
    </source>
</evidence>
<comment type="catalytic activity">
    <reaction evidence="11">
        <text>O-phospho-D-serine + H2O = D-serine + phosphate</text>
        <dbReference type="Rhea" id="RHEA:24873"/>
        <dbReference type="ChEBI" id="CHEBI:15377"/>
        <dbReference type="ChEBI" id="CHEBI:35247"/>
        <dbReference type="ChEBI" id="CHEBI:43474"/>
        <dbReference type="ChEBI" id="CHEBI:58680"/>
        <dbReference type="EC" id="3.1.3.3"/>
    </reaction>
</comment>
<dbReference type="Proteomes" id="UP000198508">
    <property type="component" value="Unassembled WGS sequence"/>
</dbReference>
<keyword evidence="5" id="KW-0028">Amino-acid biosynthesis</keyword>
<dbReference type="EC" id="3.1.3.3" evidence="4"/>
<dbReference type="Gene3D" id="3.40.50.1000">
    <property type="entry name" value="HAD superfamily/HAD-like"/>
    <property type="match status" value="1"/>
</dbReference>
<evidence type="ECO:0000256" key="8">
    <source>
        <dbReference type="ARBA" id="ARBA00022842"/>
    </source>
</evidence>
<keyword evidence="9" id="KW-0718">Serine biosynthesis</keyword>
<dbReference type="PANTHER" id="PTHR43344">
    <property type="entry name" value="PHOSPHOSERINE PHOSPHATASE"/>
    <property type="match status" value="1"/>
</dbReference>
<comment type="pathway">
    <text evidence="2">Amino-acid biosynthesis; L-serine biosynthesis; L-serine from 3-phospho-D-glycerate: step 3/3.</text>
</comment>
<protein>
    <recommendedName>
        <fullName evidence="4">phosphoserine phosphatase</fullName>
        <ecNumber evidence="4">3.1.3.3</ecNumber>
    </recommendedName>
</protein>
<dbReference type="PANTHER" id="PTHR43344:SF2">
    <property type="entry name" value="PHOSPHOSERINE PHOSPHATASE"/>
    <property type="match status" value="1"/>
</dbReference>
<dbReference type="STRING" id="460384.SAMN05216313_10597"/>
<evidence type="ECO:0000256" key="5">
    <source>
        <dbReference type="ARBA" id="ARBA00022605"/>
    </source>
</evidence>
<evidence type="ECO:0000256" key="1">
    <source>
        <dbReference type="ARBA" id="ARBA00001946"/>
    </source>
</evidence>
<keyword evidence="8" id="KW-0460">Magnesium</keyword>
<gene>
    <name evidence="12" type="ORF">SAMN05216313_10597</name>
</gene>
<evidence type="ECO:0000256" key="4">
    <source>
        <dbReference type="ARBA" id="ARBA00012640"/>
    </source>
</evidence>
<dbReference type="AlphaFoldDB" id="A0A1I0DVC1"/>
<comment type="catalytic activity">
    <reaction evidence="10">
        <text>O-phospho-L-serine + H2O = L-serine + phosphate</text>
        <dbReference type="Rhea" id="RHEA:21208"/>
        <dbReference type="ChEBI" id="CHEBI:15377"/>
        <dbReference type="ChEBI" id="CHEBI:33384"/>
        <dbReference type="ChEBI" id="CHEBI:43474"/>
        <dbReference type="ChEBI" id="CHEBI:57524"/>
        <dbReference type="EC" id="3.1.3.3"/>
    </reaction>
</comment>
<evidence type="ECO:0000256" key="6">
    <source>
        <dbReference type="ARBA" id="ARBA00022723"/>
    </source>
</evidence>
<dbReference type="GO" id="GO:0006564">
    <property type="term" value="P:L-serine biosynthetic process"/>
    <property type="evidence" value="ECO:0007669"/>
    <property type="project" value="UniProtKB-KW"/>
</dbReference>
<dbReference type="InterPro" id="IPR023214">
    <property type="entry name" value="HAD_sf"/>
</dbReference>